<dbReference type="Gene3D" id="3.30.450.20">
    <property type="entry name" value="PAS domain"/>
    <property type="match status" value="1"/>
</dbReference>
<comment type="caution">
    <text evidence="10">The sequence shown here is derived from an EMBL/GenBank/DDBJ whole genome shotgun (WGS) entry which is preliminary data.</text>
</comment>
<dbReference type="Gene3D" id="3.30.565.10">
    <property type="entry name" value="Histidine kinase-like ATPase, C-terminal domain"/>
    <property type="match status" value="1"/>
</dbReference>
<dbReference type="InterPro" id="IPR036890">
    <property type="entry name" value="HATPase_C_sf"/>
</dbReference>
<sequence>MSNGITESIVEKIILFNNSSIPVVIMDLDGNFINSNNPFNKMVSNCKIENIKELLDESAVEMWNEYMGITKEKGKFTFFMPLQVKSKIIGTYKMESIYCDCNKTITISLNLKKELKNRNELSYKGAFNTSDSLMILVDEHGIVRDINDKCFHYLNFDRSHFVNKPVDVLINMASKDDQTFSEYTDGILGNEYTEVLIKYEKTPGNVCFYHIVTRYDKQIGYYLTQVTDQTVQINLEEQLEHNNALSSVGQLAASIAHEIRNPMTTLKGFTQLLRISASEESKRYLSVIDDEIERMESILGEMLILSKPSKNKKELISIQSLMSDLVQVIEPKARLAGITIIKKVDLLIKSMIYGDVVKLKQALFNVLKNALEAMPSDGLLTIEIKEVGEEVISVSIQDTGKGIKDSQLPQIFRPYFTTRADGTGLGLSFVLKTIENHGGTISVESKVGIGSKFIILFPVAIGYTTAINSTNLSISTLYD</sequence>
<dbReference type="InterPro" id="IPR035965">
    <property type="entry name" value="PAS-like_dom_sf"/>
</dbReference>
<evidence type="ECO:0000256" key="3">
    <source>
        <dbReference type="ARBA" id="ARBA00022553"/>
    </source>
</evidence>
<dbReference type="Pfam" id="PF00512">
    <property type="entry name" value="HisKA"/>
    <property type="match status" value="1"/>
</dbReference>
<dbReference type="CDD" id="cd00082">
    <property type="entry name" value="HisKA"/>
    <property type="match status" value="1"/>
</dbReference>
<evidence type="ECO:0000256" key="1">
    <source>
        <dbReference type="ARBA" id="ARBA00000085"/>
    </source>
</evidence>
<dbReference type="SUPFAM" id="SSF55785">
    <property type="entry name" value="PYP-like sensor domain (PAS domain)"/>
    <property type="match status" value="1"/>
</dbReference>
<organism evidence="10 11">
    <name type="scientific">Sporosarcina siberiensis</name>
    <dbReference type="NCBI Taxonomy" id="1365606"/>
    <lineage>
        <taxon>Bacteria</taxon>
        <taxon>Bacillati</taxon>
        <taxon>Bacillota</taxon>
        <taxon>Bacilli</taxon>
        <taxon>Bacillales</taxon>
        <taxon>Caryophanaceae</taxon>
        <taxon>Sporosarcina</taxon>
    </lineage>
</organism>
<dbReference type="SUPFAM" id="SSF47384">
    <property type="entry name" value="Homodimeric domain of signal transducing histidine kinase"/>
    <property type="match status" value="1"/>
</dbReference>
<keyword evidence="8" id="KW-0902">Two-component regulatory system</keyword>
<gene>
    <name evidence="10" type="ORF">ACFSFY_13535</name>
</gene>
<accession>A0ABW4SHT4</accession>
<dbReference type="CDD" id="cd00075">
    <property type="entry name" value="HATPase"/>
    <property type="match status" value="1"/>
</dbReference>
<keyword evidence="5" id="KW-0547">Nucleotide-binding</keyword>
<dbReference type="EMBL" id="JBHUGI010000032">
    <property type="protein sequence ID" value="MFD1929060.1"/>
    <property type="molecule type" value="Genomic_DNA"/>
</dbReference>
<evidence type="ECO:0000256" key="6">
    <source>
        <dbReference type="ARBA" id="ARBA00022777"/>
    </source>
</evidence>
<keyword evidence="3" id="KW-0597">Phosphoprotein</keyword>
<evidence type="ECO:0000313" key="10">
    <source>
        <dbReference type="EMBL" id="MFD1929060.1"/>
    </source>
</evidence>
<dbReference type="Pfam" id="PF02518">
    <property type="entry name" value="HATPase_c"/>
    <property type="match status" value="1"/>
</dbReference>
<keyword evidence="11" id="KW-1185">Reference proteome</keyword>
<evidence type="ECO:0000256" key="2">
    <source>
        <dbReference type="ARBA" id="ARBA00012438"/>
    </source>
</evidence>
<dbReference type="PROSITE" id="PS50109">
    <property type="entry name" value="HIS_KIN"/>
    <property type="match status" value="1"/>
</dbReference>
<dbReference type="InterPro" id="IPR036097">
    <property type="entry name" value="HisK_dim/P_sf"/>
</dbReference>
<keyword evidence="6" id="KW-0418">Kinase</keyword>
<dbReference type="SMART" id="SM00387">
    <property type="entry name" value="HATPase_c"/>
    <property type="match status" value="1"/>
</dbReference>
<dbReference type="Proteomes" id="UP001597218">
    <property type="component" value="Unassembled WGS sequence"/>
</dbReference>
<dbReference type="Gene3D" id="1.10.287.130">
    <property type="match status" value="1"/>
</dbReference>
<dbReference type="SMART" id="SM00388">
    <property type="entry name" value="HisKA"/>
    <property type="match status" value="1"/>
</dbReference>
<comment type="catalytic activity">
    <reaction evidence="1">
        <text>ATP + protein L-histidine = ADP + protein N-phospho-L-histidine.</text>
        <dbReference type="EC" id="2.7.13.3"/>
    </reaction>
</comment>
<evidence type="ECO:0000256" key="5">
    <source>
        <dbReference type="ARBA" id="ARBA00022741"/>
    </source>
</evidence>
<dbReference type="InterPro" id="IPR004358">
    <property type="entry name" value="Sig_transdc_His_kin-like_C"/>
</dbReference>
<keyword evidence="4" id="KW-0808">Transferase</keyword>
<dbReference type="InterPro" id="IPR003661">
    <property type="entry name" value="HisK_dim/P_dom"/>
</dbReference>
<proteinExistence type="predicted"/>
<dbReference type="PRINTS" id="PR00344">
    <property type="entry name" value="BCTRLSENSOR"/>
</dbReference>
<dbReference type="InterPro" id="IPR003594">
    <property type="entry name" value="HATPase_dom"/>
</dbReference>
<dbReference type="RefSeq" id="WP_381538861.1">
    <property type="nucleotide sequence ID" value="NZ_JBHUGI010000032.1"/>
</dbReference>
<evidence type="ECO:0000256" key="4">
    <source>
        <dbReference type="ARBA" id="ARBA00022679"/>
    </source>
</evidence>
<dbReference type="InterPro" id="IPR005467">
    <property type="entry name" value="His_kinase_dom"/>
</dbReference>
<dbReference type="SUPFAM" id="SSF55874">
    <property type="entry name" value="ATPase domain of HSP90 chaperone/DNA topoisomerase II/histidine kinase"/>
    <property type="match status" value="1"/>
</dbReference>
<evidence type="ECO:0000256" key="7">
    <source>
        <dbReference type="ARBA" id="ARBA00022840"/>
    </source>
</evidence>
<keyword evidence="7 10" id="KW-0067">ATP-binding</keyword>
<evidence type="ECO:0000313" key="11">
    <source>
        <dbReference type="Proteomes" id="UP001597218"/>
    </source>
</evidence>
<reference evidence="11" key="1">
    <citation type="journal article" date="2019" name="Int. J. Syst. Evol. Microbiol.">
        <title>The Global Catalogue of Microorganisms (GCM) 10K type strain sequencing project: providing services to taxonomists for standard genome sequencing and annotation.</title>
        <authorList>
            <consortium name="The Broad Institute Genomics Platform"/>
            <consortium name="The Broad Institute Genome Sequencing Center for Infectious Disease"/>
            <person name="Wu L."/>
            <person name="Ma J."/>
        </authorList>
    </citation>
    <scope>NUCLEOTIDE SEQUENCE [LARGE SCALE GENOMIC DNA]</scope>
    <source>
        <strain evidence="11">CGMCC 4.7177</strain>
    </source>
</reference>
<feature type="domain" description="Histidine kinase" evidence="9">
    <location>
        <begin position="254"/>
        <end position="461"/>
    </location>
</feature>
<dbReference type="EC" id="2.7.13.3" evidence="2"/>
<dbReference type="PANTHER" id="PTHR43065:SF10">
    <property type="entry name" value="PEROXIDE STRESS-ACTIVATED HISTIDINE KINASE MAK3"/>
    <property type="match status" value="1"/>
</dbReference>
<protein>
    <recommendedName>
        <fullName evidence="2">histidine kinase</fullName>
        <ecNumber evidence="2">2.7.13.3</ecNumber>
    </recommendedName>
</protein>
<dbReference type="PANTHER" id="PTHR43065">
    <property type="entry name" value="SENSOR HISTIDINE KINASE"/>
    <property type="match status" value="1"/>
</dbReference>
<dbReference type="GO" id="GO:0005524">
    <property type="term" value="F:ATP binding"/>
    <property type="evidence" value="ECO:0007669"/>
    <property type="project" value="UniProtKB-KW"/>
</dbReference>
<evidence type="ECO:0000259" key="9">
    <source>
        <dbReference type="PROSITE" id="PS50109"/>
    </source>
</evidence>
<name>A0ABW4SHT4_9BACL</name>
<evidence type="ECO:0000256" key="8">
    <source>
        <dbReference type="ARBA" id="ARBA00023012"/>
    </source>
</evidence>